<dbReference type="KEGG" id="mpsy:CEK71_14620"/>
<evidence type="ECO:0000313" key="5">
    <source>
        <dbReference type="EMBL" id="ASF47200.1"/>
    </source>
</evidence>
<dbReference type="Gene3D" id="1.20.120.20">
    <property type="entry name" value="Apolipoprotein"/>
    <property type="match status" value="1"/>
</dbReference>
<protein>
    <submittedName>
        <fullName evidence="5">DNA recombination protein RmuC</fullName>
    </submittedName>
</protein>
<keyword evidence="3" id="KW-0175">Coiled coil</keyword>
<evidence type="ECO:0000313" key="6">
    <source>
        <dbReference type="Proteomes" id="UP000197019"/>
    </source>
</evidence>
<name>A0A1Z4C112_9GAMM</name>
<organism evidence="5 6">
    <name type="scientific">Methylovulum psychrotolerans</name>
    <dbReference type="NCBI Taxonomy" id="1704499"/>
    <lineage>
        <taxon>Bacteria</taxon>
        <taxon>Pseudomonadati</taxon>
        <taxon>Pseudomonadota</taxon>
        <taxon>Gammaproteobacteria</taxon>
        <taxon>Methylococcales</taxon>
        <taxon>Methylococcaceae</taxon>
        <taxon>Methylovulum</taxon>
    </lineage>
</organism>
<evidence type="ECO:0000256" key="2">
    <source>
        <dbReference type="ARBA" id="ARBA00009840"/>
    </source>
</evidence>
<dbReference type="Pfam" id="PF02646">
    <property type="entry name" value="RmuC"/>
    <property type="match status" value="1"/>
</dbReference>
<dbReference type="AlphaFoldDB" id="A0A1Z4C112"/>
<reference evidence="5 6" key="1">
    <citation type="submission" date="2017-06" db="EMBL/GenBank/DDBJ databases">
        <title>Genome Sequencing of the methanotroph Methylovulum psychrotolerants str. HV10-M2 isolated from a high-altitude environment.</title>
        <authorList>
            <person name="Mateos-Rivera A."/>
        </authorList>
    </citation>
    <scope>NUCLEOTIDE SEQUENCE [LARGE SCALE GENOMIC DNA]</scope>
    <source>
        <strain evidence="5 6">HV10_M2</strain>
    </source>
</reference>
<keyword evidence="6" id="KW-1185">Reference proteome</keyword>
<evidence type="ECO:0000256" key="4">
    <source>
        <dbReference type="ARBA" id="ARBA00023172"/>
    </source>
</evidence>
<keyword evidence="4" id="KW-0233">DNA recombination</keyword>
<accession>A0A1Z4C112</accession>
<gene>
    <name evidence="5" type="ORF">CEK71_14620</name>
</gene>
<dbReference type="Proteomes" id="UP000197019">
    <property type="component" value="Chromosome"/>
</dbReference>
<comment type="similarity">
    <text evidence="2">Belongs to the RmuC family.</text>
</comment>
<dbReference type="GO" id="GO:0006310">
    <property type="term" value="P:DNA recombination"/>
    <property type="evidence" value="ECO:0007669"/>
    <property type="project" value="UniProtKB-KW"/>
</dbReference>
<dbReference type="PANTHER" id="PTHR30563:SF0">
    <property type="entry name" value="DNA RECOMBINATION PROTEIN RMUC"/>
    <property type="match status" value="1"/>
</dbReference>
<dbReference type="RefSeq" id="WP_088620072.1">
    <property type="nucleotide sequence ID" value="NZ_CP022129.1"/>
</dbReference>
<evidence type="ECO:0000256" key="1">
    <source>
        <dbReference type="ARBA" id="ARBA00003416"/>
    </source>
</evidence>
<dbReference type="OrthoDB" id="9765111at2"/>
<proteinExistence type="inferred from homology"/>
<comment type="function">
    <text evidence="1">Involved in DNA recombination.</text>
</comment>
<dbReference type="InterPro" id="IPR003798">
    <property type="entry name" value="DNA_recombination_RmuC"/>
</dbReference>
<dbReference type="SUPFAM" id="SSF58113">
    <property type="entry name" value="Apolipoprotein A-I"/>
    <property type="match status" value="1"/>
</dbReference>
<dbReference type="PANTHER" id="PTHR30563">
    <property type="entry name" value="DNA RECOMBINATION PROTEIN RMUC"/>
    <property type="match status" value="1"/>
</dbReference>
<dbReference type="EMBL" id="CP022129">
    <property type="protein sequence ID" value="ASF47200.1"/>
    <property type="molecule type" value="Genomic_DNA"/>
</dbReference>
<evidence type="ECO:0000256" key="3">
    <source>
        <dbReference type="ARBA" id="ARBA00023054"/>
    </source>
</evidence>
<sequence length="542" mass="61618">MTAALLLIILAFLLSIFIMLLLALSRLTKLLKNHSDTTFDDISRLLQNNENSLNQGFSESRKERREVSAENRRELQDVFKNLQDTLLNRIAENSTLQNQQLNAFSAAFGELSEKLINHSNDFRHSVSLSFQASSDRLNQKQDEFRDKTVQQLDIFAATIKNDAYTNRQELNTTLQAFEGKFSEGIKAFNEQLRLEFAELNRQQAETNRQAKHSLTDVQQTIDKQLQAIRADNTLQLNEMRRTVDEKLHETLEKRLGESFKQVSDRLEQVHKGLGDMQNLAIGVGDLKKVLSNVKARGILGEYQLGNILEQILTPDQYAMNVPTKHGSRDVVEFAVKLPGQADEKTVWLPIDSKFPLESYQALLGAWEEGNIGAIDAAQKLLLRAVEGFAKDISSKYIDPPHTTDFAIMFLPIESLYGEILRHPKLFERLQRHYRITITGPTTLSALLNSLNMGFRTLAVQQRSSEVWKVLAEVKTEFVKYSEQLAAVHKHLNSATNTLETLQTTRTKVMERKLRGVEALEPGSDKNLKLPGIIEDDEEMDIK</sequence>